<dbReference type="GO" id="GO:0016757">
    <property type="term" value="F:glycosyltransferase activity"/>
    <property type="evidence" value="ECO:0007669"/>
    <property type="project" value="InterPro"/>
</dbReference>
<dbReference type="PANTHER" id="PTHR45947:SF3">
    <property type="entry name" value="SULFOQUINOVOSYL TRANSFERASE SQD2"/>
    <property type="match status" value="1"/>
</dbReference>
<dbReference type="Gene3D" id="3.40.50.2000">
    <property type="entry name" value="Glycogen Phosphorylase B"/>
    <property type="match status" value="2"/>
</dbReference>
<sequence length="413" mass="48163">MKVIHLSHTHDKSGAGIAAKRIHSSIFQNKKLNIKSSMRVNRLFDKNDQSIYGPSYINKIIVLIKMFLERKIINFLAYKDSNFHSLSILPNYLYKEINNYDIDLVHLHWVQHEMLSIESIGKIKKPIIWTFHDSWPYQKTAHYPIFKKKVNQINQKYKLQKLVDNWCLRRKKDSWNNYMAIVCPSTWMANNVKKSELMNKHHIEVIPNPLDTNIFKPFEANQARSILGINKKSKVILFGALDGSKDPRKGFDLFKKIIEKLPQDFNEIEVLIFGSKLAPSQFKNKIPIRNLGIIKDRRHLAKIYSASDLMVIPSRLESFGQTASEAHSCGTPVIAFDTSGLKDIVLNESTGFLIKKYDCEEMSRKIISLIENKKLIKKFSDNARKRALEKWSYEVVSHEYFKLYEKVYNLTIQ</sequence>
<protein>
    <submittedName>
        <fullName evidence="3">Putative glycosyl transferase</fullName>
    </submittedName>
</protein>
<dbReference type="AlphaFoldDB" id="A0A0A2BD75"/>
<proteinExistence type="predicted"/>
<evidence type="ECO:0000313" key="4">
    <source>
        <dbReference type="Proteomes" id="UP000030481"/>
    </source>
</evidence>
<dbReference type="InterPro" id="IPR001296">
    <property type="entry name" value="Glyco_trans_1"/>
</dbReference>
<dbReference type="InterPro" id="IPR050194">
    <property type="entry name" value="Glycosyltransferase_grp1"/>
</dbReference>
<dbReference type="Pfam" id="PF13439">
    <property type="entry name" value="Glyco_transf_4"/>
    <property type="match status" value="1"/>
</dbReference>
<evidence type="ECO:0000259" key="1">
    <source>
        <dbReference type="Pfam" id="PF00534"/>
    </source>
</evidence>
<dbReference type="EMBL" id="JNAR01000002">
    <property type="protein sequence ID" value="KGG10539.1"/>
    <property type="molecule type" value="Genomic_DNA"/>
</dbReference>
<evidence type="ECO:0000313" key="3">
    <source>
        <dbReference type="EMBL" id="KGG10539.1"/>
    </source>
</evidence>
<name>A0A0A2BD75_PROMR</name>
<dbReference type="PANTHER" id="PTHR45947">
    <property type="entry name" value="SULFOQUINOVOSYL TRANSFERASE SQD2"/>
    <property type="match status" value="1"/>
</dbReference>
<gene>
    <name evidence="3" type="ORF">EV01_0167</name>
</gene>
<evidence type="ECO:0000259" key="2">
    <source>
        <dbReference type="Pfam" id="PF13439"/>
    </source>
</evidence>
<comment type="caution">
    <text evidence="3">The sequence shown here is derived from an EMBL/GenBank/DDBJ whole genome shotgun (WGS) entry which is preliminary data.</text>
</comment>
<dbReference type="SUPFAM" id="SSF53756">
    <property type="entry name" value="UDP-Glycosyltransferase/glycogen phosphorylase"/>
    <property type="match status" value="1"/>
</dbReference>
<dbReference type="RefSeq" id="WP_032518323.1">
    <property type="nucleotide sequence ID" value="NZ_JNAR01000002.1"/>
</dbReference>
<feature type="domain" description="Glycosyl transferase family 1" evidence="1">
    <location>
        <begin position="223"/>
        <end position="386"/>
    </location>
</feature>
<dbReference type="InterPro" id="IPR028098">
    <property type="entry name" value="Glyco_trans_4-like_N"/>
</dbReference>
<accession>A0A0A2BD75</accession>
<organism evidence="3 4">
    <name type="scientific">Prochlorococcus marinus str. MIT 9401</name>
    <dbReference type="NCBI Taxonomy" id="167551"/>
    <lineage>
        <taxon>Bacteria</taxon>
        <taxon>Bacillati</taxon>
        <taxon>Cyanobacteriota</taxon>
        <taxon>Cyanophyceae</taxon>
        <taxon>Synechococcales</taxon>
        <taxon>Prochlorococcaceae</taxon>
        <taxon>Prochlorococcus</taxon>
    </lineage>
</organism>
<keyword evidence="3" id="KW-0808">Transferase</keyword>
<dbReference type="Proteomes" id="UP000030481">
    <property type="component" value="Unassembled WGS sequence"/>
</dbReference>
<dbReference type="Pfam" id="PF00534">
    <property type="entry name" value="Glycos_transf_1"/>
    <property type="match status" value="1"/>
</dbReference>
<reference evidence="4" key="1">
    <citation type="journal article" date="2014" name="Sci. Data">
        <title>Genomes of diverse isolates of the marine cyanobacterium Prochlorococcus.</title>
        <authorList>
            <person name="Biller S."/>
            <person name="Berube P."/>
            <person name="Thompson J."/>
            <person name="Kelly L."/>
            <person name="Roggensack S."/>
            <person name="Awad L."/>
            <person name="Roache-Johnson K."/>
            <person name="Ding H."/>
            <person name="Giovannoni S.J."/>
            <person name="Moore L.R."/>
            <person name="Chisholm S.W."/>
        </authorList>
    </citation>
    <scope>NUCLEOTIDE SEQUENCE [LARGE SCALE GENOMIC DNA]</scope>
</reference>
<feature type="domain" description="Glycosyltransferase subfamily 4-like N-terminal" evidence="2">
    <location>
        <begin position="88"/>
        <end position="213"/>
    </location>
</feature>